<feature type="region of interest" description="Disordered" evidence="1">
    <location>
        <begin position="29"/>
        <end position="61"/>
    </location>
</feature>
<protein>
    <submittedName>
        <fullName evidence="2">Uncharacterized protein</fullName>
    </submittedName>
</protein>
<evidence type="ECO:0000313" key="3">
    <source>
        <dbReference type="Proteomes" id="UP000823775"/>
    </source>
</evidence>
<evidence type="ECO:0000313" key="2">
    <source>
        <dbReference type="EMBL" id="MCE3215335.1"/>
    </source>
</evidence>
<organism evidence="2 3">
    <name type="scientific">Datura stramonium</name>
    <name type="common">Jimsonweed</name>
    <name type="synonym">Common thornapple</name>
    <dbReference type="NCBI Taxonomy" id="4076"/>
    <lineage>
        <taxon>Eukaryota</taxon>
        <taxon>Viridiplantae</taxon>
        <taxon>Streptophyta</taxon>
        <taxon>Embryophyta</taxon>
        <taxon>Tracheophyta</taxon>
        <taxon>Spermatophyta</taxon>
        <taxon>Magnoliopsida</taxon>
        <taxon>eudicotyledons</taxon>
        <taxon>Gunneridae</taxon>
        <taxon>Pentapetalae</taxon>
        <taxon>asterids</taxon>
        <taxon>lamiids</taxon>
        <taxon>Solanales</taxon>
        <taxon>Solanaceae</taxon>
        <taxon>Solanoideae</taxon>
        <taxon>Datureae</taxon>
        <taxon>Datura</taxon>
    </lineage>
</organism>
<proteinExistence type="predicted"/>
<accession>A0ABS8WQY9</accession>
<name>A0ABS8WQY9_DATST</name>
<comment type="caution">
    <text evidence="2">The sequence shown here is derived from an EMBL/GenBank/DDBJ whole genome shotgun (WGS) entry which is preliminary data.</text>
</comment>
<gene>
    <name evidence="2" type="ORF">HAX54_001955</name>
</gene>
<keyword evidence="3" id="KW-1185">Reference proteome</keyword>
<evidence type="ECO:0000256" key="1">
    <source>
        <dbReference type="SAM" id="MobiDB-lite"/>
    </source>
</evidence>
<feature type="compositionally biased region" description="Basic and acidic residues" evidence="1">
    <location>
        <begin position="38"/>
        <end position="53"/>
    </location>
</feature>
<reference evidence="2 3" key="1">
    <citation type="journal article" date="2021" name="BMC Genomics">
        <title>Datura genome reveals duplications of psychoactive alkaloid biosynthetic genes and high mutation rate following tissue culture.</title>
        <authorList>
            <person name="Rajewski A."/>
            <person name="Carter-House D."/>
            <person name="Stajich J."/>
            <person name="Litt A."/>
        </authorList>
    </citation>
    <scope>NUCLEOTIDE SEQUENCE [LARGE SCALE GENOMIC DNA]</scope>
    <source>
        <strain evidence="2">AR-01</strain>
    </source>
</reference>
<dbReference type="Proteomes" id="UP000823775">
    <property type="component" value="Unassembled WGS sequence"/>
</dbReference>
<sequence>MESMALVRRRGRERKGLGDCDCDFRWSAMGSRRRRGRKREDDDGRSREKREAGSGEPTVAGDGDFLLVGCWTVIGEKEGEEAAMLLRRRQWRATVGAEGKGEGAATAVLGEEEEWGKMKV</sequence>
<dbReference type="EMBL" id="JACEIK010010816">
    <property type="protein sequence ID" value="MCE3215335.1"/>
    <property type="molecule type" value="Genomic_DNA"/>
</dbReference>